<dbReference type="Pfam" id="PF12969">
    <property type="entry name" value="DUF3857"/>
    <property type="match status" value="1"/>
</dbReference>
<dbReference type="Proteomes" id="UP001209107">
    <property type="component" value="Unassembled WGS sequence"/>
</dbReference>
<feature type="domain" description="DUF3857" evidence="2">
    <location>
        <begin position="69"/>
        <end position="228"/>
    </location>
</feature>
<dbReference type="InterPro" id="IPR002931">
    <property type="entry name" value="Transglutaminase-like"/>
</dbReference>
<dbReference type="InterPro" id="IPR024618">
    <property type="entry name" value="DUF3857"/>
</dbReference>
<comment type="caution">
    <text evidence="3">The sequence shown here is derived from an EMBL/GenBank/DDBJ whole genome shotgun (WGS) entry which is preliminary data.</text>
</comment>
<gene>
    <name evidence="3" type="ORF">OK344_00650</name>
</gene>
<name>A0ABT3JIV5_9FLAO</name>
<evidence type="ECO:0000313" key="3">
    <source>
        <dbReference type="EMBL" id="MCW4450718.1"/>
    </source>
</evidence>
<protein>
    <submittedName>
        <fullName evidence="3">DUF3857 domain-containing protein</fullName>
    </submittedName>
</protein>
<keyword evidence="4" id="KW-1185">Reference proteome</keyword>
<evidence type="ECO:0000313" key="4">
    <source>
        <dbReference type="Proteomes" id="UP001209107"/>
    </source>
</evidence>
<dbReference type="Pfam" id="PF01841">
    <property type="entry name" value="Transglut_core"/>
    <property type="match status" value="1"/>
</dbReference>
<dbReference type="Gene3D" id="3.10.620.30">
    <property type="match status" value="1"/>
</dbReference>
<accession>A0ABT3JIV5</accession>
<proteinExistence type="predicted"/>
<dbReference type="Gene3D" id="2.60.120.1130">
    <property type="match status" value="1"/>
</dbReference>
<feature type="domain" description="Transglutaminase-like" evidence="1">
    <location>
        <begin position="299"/>
        <end position="366"/>
    </location>
</feature>
<reference evidence="3 4" key="1">
    <citation type="submission" date="2022-10" db="EMBL/GenBank/DDBJ databases">
        <title>Kaistella sp. BT-6-1-3.</title>
        <authorList>
            <person name="Ai J."/>
            <person name="Deng Z."/>
        </authorList>
    </citation>
    <scope>NUCLEOTIDE SEQUENCE [LARGE SCALE GENOMIC DNA]</scope>
    <source>
        <strain evidence="3 4">BT6-1-3</strain>
    </source>
</reference>
<organism evidence="3 4">
    <name type="scientific">Kaistella yananensis</name>
    <dbReference type="NCBI Taxonomy" id="2989820"/>
    <lineage>
        <taxon>Bacteria</taxon>
        <taxon>Pseudomonadati</taxon>
        <taxon>Bacteroidota</taxon>
        <taxon>Flavobacteriia</taxon>
        <taxon>Flavobacteriales</taxon>
        <taxon>Weeksellaceae</taxon>
        <taxon>Chryseobacterium group</taxon>
        <taxon>Kaistella</taxon>
    </lineage>
</organism>
<dbReference type="Gene3D" id="2.60.40.3140">
    <property type="match status" value="1"/>
</dbReference>
<sequence>MKKILLCFAFSVTGLLGAQHKFLTYPKLSDEDLKSEKSTQVSDAPAEILYRSVHFRIDYDGTLHQKVFSRIKIYNKDNASDYLDHKVSIYDDRRGTRETLADLKANTYNHENGKTVSTKIAKDEKYKSTEDRNYDITKFAFANVKNGSVVEYSYSIITPFLGSMPRIIIEEEIPIRYVEYVLDAPVPLGYTINYKGSLNPTHRLVEKKPLYGNEYQTYRFAYEKVAPYKEEKYVLNNDNYKTSIKAELNSTLFNNVYNSYANTWKDIQERLYANDDFGAELKKTNLVKDLLPQEIKSIPVTLERANAILKFVHKNYTWNKEDAVFCDKGIKNLINTKVGNTAEINLLLTMLLQNAGINADPVVLSTVNQGILLAYNPSIAQLNYVLASFKDKDEIYLADGTVKQSEINMVAPKALNYYGIIMGEKTAQQINILYPETSKTLLTVDAKLLPDGTFEGKFSDRDTKLYSMVANQRFTEDKEKFAKSYKDDYRFNFTNLKHGLQENNDFETSFDFSSDTFVDVLGGKMVFNPLLFLYSQTHNFDQKEPRIAPLEFYSAYDKIKKVTITLPDGYVFENVPKSKKFRTEDNALQYTYQVTQNGNKLTVETTTQVDDSVFPKEYYPAFTQIFDNITKQEAQVITAVKK</sequence>
<dbReference type="EMBL" id="JAPCHZ010000001">
    <property type="protein sequence ID" value="MCW4450718.1"/>
    <property type="molecule type" value="Genomic_DNA"/>
</dbReference>
<evidence type="ECO:0000259" key="1">
    <source>
        <dbReference type="Pfam" id="PF01841"/>
    </source>
</evidence>
<evidence type="ECO:0000259" key="2">
    <source>
        <dbReference type="Pfam" id="PF12969"/>
    </source>
</evidence>
<dbReference type="RefSeq" id="WP_265142979.1">
    <property type="nucleotide sequence ID" value="NZ_JAPCHZ010000001.1"/>
</dbReference>